<protein>
    <submittedName>
        <fullName evidence="1">Cytoskeletal protein binding protein</fullName>
    </submittedName>
</protein>
<evidence type="ECO:0000313" key="2">
    <source>
        <dbReference type="Proteomes" id="UP001150581"/>
    </source>
</evidence>
<comment type="caution">
    <text evidence="1">The sequence shown here is derived from an EMBL/GenBank/DDBJ whole genome shotgun (WGS) entry which is preliminary data.</text>
</comment>
<organism evidence="1 2">
    <name type="scientific">Kickxella alabastrina</name>
    <dbReference type="NCBI Taxonomy" id="61397"/>
    <lineage>
        <taxon>Eukaryota</taxon>
        <taxon>Fungi</taxon>
        <taxon>Fungi incertae sedis</taxon>
        <taxon>Zoopagomycota</taxon>
        <taxon>Kickxellomycotina</taxon>
        <taxon>Kickxellomycetes</taxon>
        <taxon>Kickxellales</taxon>
        <taxon>Kickxellaceae</taxon>
        <taxon>Kickxella</taxon>
    </lineage>
</organism>
<sequence>MPLLEVRRAIYTYKASDSDELSLNEGDVLYILNSDDPDWLQAKRKPSDSDNGPEQKGVVPANHTELIEPVAQARALYDYEAAQDEETTLEEDELVRIIEQDDPDWYMARTKGGYGFIPKAYVELVAESNDMRGHSPDPEPAAPAIAAHIATRQPLPLPPPPPPMPQQQQPAATVAPPPPPPPPPLPPTQPFQVPTPTPPSPSQTQAPRNSNTNTNSSTVSHFTVTEGKKKKGTKVMLSVSNPTLTISSSNDMVPPKRHATVHISKCAAKKAVLGVEIGGYEPAAYDFTCASATEAERIADAINAARRGMFVGDSVAPPSDEAPPLPPKDTTVAPKAQQQSMPSLSHAEDAQEHALVLYEFASDDPEELTVDEGARVLVLDRSDPEWWQVQVAPPHGRAGLVPAAYLELQPAAAEPRASSVRERNDAPQLPTLPERTDTVRLAASQAHMAAPRTPEPLSIVIDRNAQATVSRTKTADSDNMPLQMLQNRQHINPPMPSLPLEPGPDPSKVRTWTDGSGAYTVDAQFLDLDASGNVHLHKTNGKTIVVPMAKFSPADRTYVDDLLGKAPQMPTKSLTARQRQQENARKDPAGKRMVNYDWDWFDFFTLKAGISADNALKYATSFVAERLDDQSIAEIGSDTLQSLGVKPADVMRMDRAFRIHQGLPVSAIDPMSDEAALANAAASPAPAASLVPVFQQQPYRHQVPQKEIARSPVSRALSPPGSQQSASQRVTSNPWGIDSELDRRFDRKRQIESDEALARKLQEEEKQRTNASGGGRKPSNPQQLQQHDPFTNLNASGRSTVDQRNAAPKQALNLGSGTRKLNKSQTSVVDPAQLRSAQHRLASPPPALQSAAIPKATTSTAFDEAFGSTISPQPQPEQHIPPRARPTARQQQQQPATINMPPQTRAPSLASALSNLDELTTNRMAAATASGNTAQISRLEQMAAAKAQELAAQEAHIRQQQEEIRKQAMFLQQQQHQLLQLQQTQKVESQLKQLKEEKDKLEQQRKAEEMKMQVEQLKSQQEHLLKMQQMASQSRENAQ</sequence>
<name>A0ACC1I3K3_9FUNG</name>
<reference evidence="1" key="1">
    <citation type="submission" date="2022-07" db="EMBL/GenBank/DDBJ databases">
        <title>Phylogenomic reconstructions and comparative analyses of Kickxellomycotina fungi.</title>
        <authorList>
            <person name="Reynolds N.K."/>
            <person name="Stajich J.E."/>
            <person name="Barry K."/>
            <person name="Grigoriev I.V."/>
            <person name="Crous P."/>
            <person name="Smith M.E."/>
        </authorList>
    </citation>
    <scope>NUCLEOTIDE SEQUENCE</scope>
    <source>
        <strain evidence="1">Benny 63K</strain>
    </source>
</reference>
<gene>
    <name evidence="1" type="primary">SLA1_2</name>
    <name evidence="1" type="ORF">LPJ66_009331</name>
</gene>
<evidence type="ECO:0000313" key="1">
    <source>
        <dbReference type="EMBL" id="KAJ1887028.1"/>
    </source>
</evidence>
<accession>A0ACC1I3K3</accession>
<dbReference type="Proteomes" id="UP001150581">
    <property type="component" value="Unassembled WGS sequence"/>
</dbReference>
<dbReference type="EMBL" id="JANBPG010002105">
    <property type="protein sequence ID" value="KAJ1887028.1"/>
    <property type="molecule type" value="Genomic_DNA"/>
</dbReference>
<keyword evidence="2" id="KW-1185">Reference proteome</keyword>
<proteinExistence type="predicted"/>
<feature type="non-terminal residue" evidence="1">
    <location>
        <position position="1039"/>
    </location>
</feature>